<comment type="caution">
    <text evidence="7">The sequence shown here is derived from an EMBL/GenBank/DDBJ whole genome shotgun (WGS) entry which is preliminary data.</text>
</comment>
<dbReference type="EMBL" id="VJMJ01000220">
    <property type="protein sequence ID" value="KAF0726236.1"/>
    <property type="molecule type" value="Genomic_DNA"/>
</dbReference>
<dbReference type="GO" id="GO:0004730">
    <property type="term" value="F:pseudouridylate synthase activity"/>
    <property type="evidence" value="ECO:0007669"/>
    <property type="project" value="InterPro"/>
</dbReference>
<organism evidence="7 8">
    <name type="scientific">Aphanomyces euteiches</name>
    <dbReference type="NCBI Taxonomy" id="100861"/>
    <lineage>
        <taxon>Eukaryota</taxon>
        <taxon>Sar</taxon>
        <taxon>Stramenopiles</taxon>
        <taxon>Oomycota</taxon>
        <taxon>Saprolegniomycetes</taxon>
        <taxon>Saprolegniales</taxon>
        <taxon>Verrucalvaceae</taxon>
        <taxon>Aphanomyces</taxon>
    </lineage>
</organism>
<protein>
    <recommendedName>
        <fullName evidence="6">Carbohydrate kinase PfkB domain-containing protein</fullName>
    </recommendedName>
</protein>
<sequence length="683" mass="72661">MLIRRMAPSAAAVHSWMRQSIAHATIGSRRMHNLKISPEVKNALRTGKPLVALESTIISHGMPFPQNYTMATEVEALVREHGACPATIAILDGEVCVGLSDEQLQTLASAGSRATKCSTRDIPAVVAKKGIGATTVSSTMRIAHAAGIQVFVTGGIGGVHRFCEETMDISTDLMELSRTPVAVICAGVKSILDIPRTLEYLETQAVPVVGYKTKDFPAFFTQSSGSPAHLELNSAEECAKLIQTSQDLDLPNGFLIAVPNPNPVDADVIDKAISQGLDECKSKHISGNAVTPYLLKRVNELTQGVSLTSNISLVKNNAVVGAQIALALKGNAPKTTKADVVVVGGVVLDVISKPTSQYVRGTSNIGQTQQTWGGVGRNVAECLHRLDIPTVLVSNVGQDSSGQGLIIQLNQLGMDTSGISVIENKATATYCAMLNPSGDMDVAIADMRIFDSMQWDHDDLIAKVQAARVLILDGNLSASKMSEVTAIKPSQLTWFEPTSIEKAIRPIEGQCLHHLNVISPNQDELHAMCNLLRQSSTKYSKIKLPADISTRVPLPNVQELIDDIALAFHSMRADNPSKTVHVLVTLGKNGLLIGTSESHDRNMGPDAVCIGVFDQVSYVYLPGVPMNSSNCTGAGDSLVGGTVYGLLQNKDIVTSAKLGMIAARKSIGSALPIHPQLSTLDLA</sequence>
<name>A0A6G0WGH9_9STRA</name>
<dbReference type="InterPro" id="IPR022830">
    <property type="entry name" value="Indigdn_synthA-like"/>
</dbReference>
<dbReference type="Proteomes" id="UP000481153">
    <property type="component" value="Unassembled WGS sequence"/>
</dbReference>
<dbReference type="InterPro" id="IPR007342">
    <property type="entry name" value="PsuG"/>
</dbReference>
<dbReference type="PANTHER" id="PTHR42909:SF1">
    <property type="entry name" value="CARBOHYDRATE KINASE PFKB DOMAIN-CONTAINING PROTEIN"/>
    <property type="match status" value="1"/>
</dbReference>
<accession>A0A6G0WGH9</accession>
<evidence type="ECO:0000313" key="8">
    <source>
        <dbReference type="Proteomes" id="UP000481153"/>
    </source>
</evidence>
<dbReference type="Gene3D" id="3.40.1190.20">
    <property type="match status" value="1"/>
</dbReference>
<gene>
    <name evidence="7" type="ORF">Ae201684_015455</name>
</gene>
<dbReference type="Pfam" id="PF00294">
    <property type="entry name" value="PfkB"/>
    <property type="match status" value="1"/>
</dbReference>
<feature type="domain" description="Carbohydrate kinase PfkB" evidence="6">
    <location>
        <begin position="338"/>
        <end position="674"/>
    </location>
</feature>
<dbReference type="AlphaFoldDB" id="A0A6G0WGH9"/>
<evidence type="ECO:0000259" key="6">
    <source>
        <dbReference type="Pfam" id="PF00294"/>
    </source>
</evidence>
<dbReference type="Pfam" id="PF04227">
    <property type="entry name" value="Indigoidine_A"/>
    <property type="match status" value="1"/>
</dbReference>
<evidence type="ECO:0000256" key="3">
    <source>
        <dbReference type="ARBA" id="ARBA00023211"/>
    </source>
</evidence>
<proteinExistence type="inferred from homology"/>
<evidence type="ECO:0000256" key="4">
    <source>
        <dbReference type="ARBA" id="ARBA00023239"/>
    </source>
</evidence>
<dbReference type="GO" id="GO:0016798">
    <property type="term" value="F:hydrolase activity, acting on glycosyl bonds"/>
    <property type="evidence" value="ECO:0007669"/>
    <property type="project" value="UniProtKB-KW"/>
</dbReference>
<dbReference type="InterPro" id="IPR029056">
    <property type="entry name" value="Ribokinase-like"/>
</dbReference>
<keyword evidence="5" id="KW-0326">Glycosidase</keyword>
<keyword evidence="2" id="KW-0378">Hydrolase</keyword>
<evidence type="ECO:0000256" key="5">
    <source>
        <dbReference type="ARBA" id="ARBA00023295"/>
    </source>
</evidence>
<dbReference type="VEuPathDB" id="FungiDB:AeMF1_012424"/>
<reference evidence="7 8" key="1">
    <citation type="submission" date="2019-07" db="EMBL/GenBank/DDBJ databases">
        <title>Genomics analysis of Aphanomyces spp. identifies a new class of oomycete effector associated with host adaptation.</title>
        <authorList>
            <person name="Gaulin E."/>
        </authorList>
    </citation>
    <scope>NUCLEOTIDE SEQUENCE [LARGE SCALE GENOMIC DNA]</scope>
    <source>
        <strain evidence="7 8">ATCC 201684</strain>
    </source>
</reference>
<dbReference type="Gene3D" id="3.40.1790.10">
    <property type="entry name" value="Indigoidine synthase domain"/>
    <property type="match status" value="1"/>
</dbReference>
<dbReference type="InterPro" id="IPR011611">
    <property type="entry name" value="PfkB_dom"/>
</dbReference>
<dbReference type="GO" id="GO:0046872">
    <property type="term" value="F:metal ion binding"/>
    <property type="evidence" value="ECO:0007669"/>
    <property type="project" value="UniProtKB-KW"/>
</dbReference>
<evidence type="ECO:0000313" key="7">
    <source>
        <dbReference type="EMBL" id="KAF0726236.1"/>
    </source>
</evidence>
<keyword evidence="3" id="KW-0464">Manganese</keyword>
<evidence type="ECO:0000256" key="2">
    <source>
        <dbReference type="ARBA" id="ARBA00022801"/>
    </source>
</evidence>
<dbReference type="GO" id="GO:0005737">
    <property type="term" value="C:cytoplasm"/>
    <property type="evidence" value="ECO:0007669"/>
    <property type="project" value="TreeGrafter"/>
</dbReference>
<keyword evidence="4" id="KW-0456">Lyase</keyword>
<dbReference type="SUPFAM" id="SSF53613">
    <property type="entry name" value="Ribokinase-like"/>
    <property type="match status" value="1"/>
</dbReference>
<keyword evidence="8" id="KW-1185">Reference proteome</keyword>
<keyword evidence="1" id="KW-0479">Metal-binding</keyword>
<dbReference type="SUPFAM" id="SSF110581">
    <property type="entry name" value="Indigoidine synthase A-like"/>
    <property type="match status" value="1"/>
</dbReference>
<dbReference type="HAMAP" id="MF_01876">
    <property type="entry name" value="PsiMP_glycosidase"/>
    <property type="match status" value="1"/>
</dbReference>
<dbReference type="PANTHER" id="PTHR42909">
    <property type="entry name" value="ZGC:136858"/>
    <property type="match status" value="1"/>
</dbReference>
<evidence type="ECO:0000256" key="1">
    <source>
        <dbReference type="ARBA" id="ARBA00022723"/>
    </source>
</evidence>